<keyword evidence="1" id="KW-0812">Transmembrane</keyword>
<dbReference type="AlphaFoldDB" id="A0A482PJD0"/>
<accession>A0A482PJD0</accession>
<protein>
    <submittedName>
        <fullName evidence="2">Uncharacterized protein</fullName>
    </submittedName>
</protein>
<feature type="transmembrane region" description="Helical" evidence="1">
    <location>
        <begin position="6"/>
        <end position="31"/>
    </location>
</feature>
<name>A0A482PJD0_CITRO</name>
<dbReference type="EMBL" id="CP038008">
    <property type="protein sequence ID" value="QBY27834.1"/>
    <property type="molecule type" value="Genomic_DNA"/>
</dbReference>
<evidence type="ECO:0000256" key="1">
    <source>
        <dbReference type="SAM" id="Phobius"/>
    </source>
</evidence>
<dbReference type="RefSeq" id="WP_012905503.1">
    <property type="nucleotide sequence ID" value="NZ_CAJTBI010000038.1"/>
</dbReference>
<reference evidence="2" key="1">
    <citation type="submission" date="2019-03" db="EMBL/GenBank/DDBJ databases">
        <title>Complete genome sequence of enteropathogenic Citrobacter rodentium strain DBS100.</title>
        <authorList>
            <person name="Popov G."/>
            <person name="Fiebig A."/>
            <person name="Shideler S."/>
            <person name="Coombes B."/>
            <person name="Savchenko A."/>
        </authorList>
    </citation>
    <scope>NUCLEOTIDE SEQUENCE</scope>
    <source>
        <strain evidence="2">DBS100</strain>
    </source>
</reference>
<feature type="transmembrane region" description="Helical" evidence="1">
    <location>
        <begin position="43"/>
        <end position="64"/>
    </location>
</feature>
<organism evidence="2">
    <name type="scientific">Citrobacter rodentium</name>
    <dbReference type="NCBI Taxonomy" id="67825"/>
    <lineage>
        <taxon>Bacteria</taxon>
        <taxon>Pseudomonadati</taxon>
        <taxon>Pseudomonadota</taxon>
        <taxon>Gammaproteobacteria</taxon>
        <taxon>Enterobacterales</taxon>
        <taxon>Enterobacteriaceae</taxon>
        <taxon>Citrobacter</taxon>
    </lineage>
</organism>
<proteinExistence type="predicted"/>
<keyword evidence="1" id="KW-1133">Transmembrane helix</keyword>
<sequence>MSNPGPLVFFLLMIFLVIPGALLTLLFIWQAVYKKNKKGLRHVFSILAWLSGAFLFFIVVWGYGSFM</sequence>
<evidence type="ECO:0000313" key="2">
    <source>
        <dbReference type="EMBL" id="QBY27834.1"/>
    </source>
</evidence>
<keyword evidence="1" id="KW-0472">Membrane</keyword>
<gene>
    <name evidence="2" type="ORF">E2R62_02630</name>
</gene>